<evidence type="ECO:0000313" key="1">
    <source>
        <dbReference type="EMBL" id="KAL1871051.1"/>
    </source>
</evidence>
<comment type="caution">
    <text evidence="1">The sequence shown here is derived from an EMBL/GenBank/DDBJ whole genome shotgun (WGS) entry which is preliminary data.</text>
</comment>
<dbReference type="EMBL" id="JAZHXJ010000162">
    <property type="protein sequence ID" value="KAL1871051.1"/>
    <property type="molecule type" value="Genomic_DNA"/>
</dbReference>
<protein>
    <submittedName>
        <fullName evidence="1">Uncharacterized protein</fullName>
    </submittedName>
</protein>
<dbReference type="Proteomes" id="UP001586593">
    <property type="component" value="Unassembled WGS sequence"/>
</dbReference>
<proteinExistence type="predicted"/>
<keyword evidence="2" id="KW-1185">Reference proteome</keyword>
<accession>A0ABR3X523</accession>
<gene>
    <name evidence="1" type="ORF">VTK73DRAFT_2286</name>
</gene>
<sequence length="96" mass="10659">MHLSHGHAARVALSRHYHARLSFLKQTGISMHAKPGNGSHGFRGWLKCCSRYPRPVRAPKQRSLDNGPIVMESLSLEGLSTVRFPNASSPPFRNLS</sequence>
<reference evidence="1 2" key="1">
    <citation type="journal article" date="2024" name="Commun. Biol.">
        <title>Comparative genomic analysis of thermophilic fungi reveals convergent evolutionary adaptations and gene losses.</title>
        <authorList>
            <person name="Steindorff A.S."/>
            <person name="Aguilar-Pontes M.V."/>
            <person name="Robinson A.J."/>
            <person name="Andreopoulos B."/>
            <person name="LaButti K."/>
            <person name="Kuo A."/>
            <person name="Mondo S."/>
            <person name="Riley R."/>
            <person name="Otillar R."/>
            <person name="Haridas S."/>
            <person name="Lipzen A."/>
            <person name="Grimwood J."/>
            <person name="Schmutz J."/>
            <person name="Clum A."/>
            <person name="Reid I.D."/>
            <person name="Moisan M.C."/>
            <person name="Butler G."/>
            <person name="Nguyen T.T.M."/>
            <person name="Dewar K."/>
            <person name="Conant G."/>
            <person name="Drula E."/>
            <person name="Henrissat B."/>
            <person name="Hansel C."/>
            <person name="Singer S."/>
            <person name="Hutchinson M.I."/>
            <person name="de Vries R.P."/>
            <person name="Natvig D.O."/>
            <person name="Powell A.J."/>
            <person name="Tsang A."/>
            <person name="Grigoriev I.V."/>
        </authorList>
    </citation>
    <scope>NUCLEOTIDE SEQUENCE [LARGE SCALE GENOMIC DNA]</scope>
    <source>
        <strain evidence="1 2">ATCC 24622</strain>
    </source>
</reference>
<evidence type="ECO:0000313" key="2">
    <source>
        <dbReference type="Proteomes" id="UP001586593"/>
    </source>
</evidence>
<name>A0ABR3X523_9PEZI</name>
<organism evidence="1 2">
    <name type="scientific">Phialemonium thermophilum</name>
    <dbReference type="NCBI Taxonomy" id="223376"/>
    <lineage>
        <taxon>Eukaryota</taxon>
        <taxon>Fungi</taxon>
        <taxon>Dikarya</taxon>
        <taxon>Ascomycota</taxon>
        <taxon>Pezizomycotina</taxon>
        <taxon>Sordariomycetes</taxon>
        <taxon>Sordariomycetidae</taxon>
        <taxon>Cephalothecales</taxon>
        <taxon>Cephalothecaceae</taxon>
        <taxon>Phialemonium</taxon>
    </lineage>
</organism>